<organism evidence="9 10">
    <name type="scientific">Skeletonema marinoi</name>
    <dbReference type="NCBI Taxonomy" id="267567"/>
    <lineage>
        <taxon>Eukaryota</taxon>
        <taxon>Sar</taxon>
        <taxon>Stramenopiles</taxon>
        <taxon>Ochrophyta</taxon>
        <taxon>Bacillariophyta</taxon>
        <taxon>Coscinodiscophyceae</taxon>
        <taxon>Thalassiosirophycidae</taxon>
        <taxon>Thalassiosirales</taxon>
        <taxon>Skeletonemataceae</taxon>
        <taxon>Skeletonema</taxon>
        <taxon>Skeletonema marinoi-dohrnii complex</taxon>
    </lineage>
</organism>
<dbReference type="GO" id="GO:0046872">
    <property type="term" value="F:metal ion binding"/>
    <property type="evidence" value="ECO:0007669"/>
    <property type="project" value="InterPro"/>
</dbReference>
<feature type="compositionally biased region" description="Low complexity" evidence="7">
    <location>
        <begin position="602"/>
        <end position="631"/>
    </location>
</feature>
<feature type="compositionally biased region" description="Polar residues" evidence="7">
    <location>
        <begin position="714"/>
        <end position="737"/>
    </location>
</feature>
<keyword evidence="2" id="KW-0677">Repeat</keyword>
<accession>A0AAD9D7R1</accession>
<keyword evidence="1" id="KW-0436">Ligase</keyword>
<feature type="compositionally biased region" description="Low complexity" evidence="7">
    <location>
        <begin position="1310"/>
        <end position="1323"/>
    </location>
</feature>
<feature type="coiled-coil region" evidence="6">
    <location>
        <begin position="942"/>
        <end position="969"/>
    </location>
</feature>
<evidence type="ECO:0000256" key="4">
    <source>
        <dbReference type="ARBA" id="ARBA00022840"/>
    </source>
</evidence>
<protein>
    <recommendedName>
        <fullName evidence="8">ATP-grasp domain-containing protein</fullName>
    </recommendedName>
</protein>
<sequence>MQSLRKQWSTSTPAVPSIEYPFRDTILRQGDTLQILTIQLISTQCQYQNETKTKAIILMDGFCPYHGQYIAKAAHHIYGAAVIHVLSDFCTRYLYQVEKQTEHLSSRMPDLSNGDEVAAWMSLLPSSLDICGLYCESDSGLEDAENLGFAKELGLNDDASDATKPHRGVASDDVYLCSSMQSLREAFSKIHSSPVFGSSTAAKHQSVLVQEFASGTSTQLMWKVAALWKYDKRSVNGAPFVYFMTQLIPAANNDDEGPSKDVEEAVCNYVFNALEALDIRWGLSHVEVIVTRNAETGSIQVRLVEVNCRQHNTDFMPLTNACVGYNALDMVLAAYLGDSDESTSSHEYPEETVHLRLPWDSLPALPTTRAHGAIIHFVSHVSGKISRINYEVFDQMEELPSVMDMHVYPHFLDEGNEIEKTVDIRSDTGWAHVMNDDEEEFQRDVARLIELQKEMFDNGSGQSMFKFRRSVESKRTMMTPLLLNINNCPTVDITNKKLRIFQAKGISAQPNKKEEFQFEATFLFQRRRLLSSSSSSSNRRSRSSPPPRSLGGRGTANQQQQQQQQQQRRRGRSANYVNSNSSKRSIGTEKTATVVTEDDDNSVSSSSGSSSGDNISDTSSSSSEESGTVYSELDESTLNESTNKMKNSNYSIRQEPNQMTMHPIPAAMGHHLQQQQQHPIIHKDHGLVESLKMKPPSVLGTSKQKTQHRRNKSSGDGQLGRSNSGSSIRSVKSTGNLSSSEHSTASSAEQEHAAMQQLAFLVVQLRSDLREATLAKEGEKSAANDVIKRLRKGSMGGSNRSLGGDSSAAASASLESKNEVLESRVQELTDENHKLEKQIQLLVDEKQSFTRRDMEIDTLKKAMHEKDSQFETKIAEMQAQIAALESAKSEAEKDAKEQKMNVALVEDNWKRGRRTINSSDEGGKQSSKAVGTAVKSSNEKVVLELQENISSSEQAKSQLEDELSAMKLQAETDAVKLAELESKVKSLHHEHSDCVEGEQITSLSQKISKLEDAKEKMETEASEASDAIAMLEDELDSKDRNEELTNEIEELNKQVKVLILEKKIANEEVKALKKSQIDGKGGKSAAEAVAADSTLKETNQKLLEELEESTDAICMLKEALTELEDARMDSDTKIVELEAELERKENAVKTAEASSSQLQSEHQVNIHTISTLQKMIQSLEKSKDELEDELSQSTMALHEMKEDIRTKDSVILVKELESKLVDAEKKNEDLSGRIVELASANENVENKVKDLGESVFSLTRRNSTDRGATCDALILELKNQITELVTERNDALEKVASLKNDDCSAGIKESSVQSQTSSKLSSLSPPPVSLRQKVVPLKPAEPAGEKAASSSVASTPFKSHQAAQIKGSQSIEFKPTKQKSNRSSSISTASRGSSLLEAAKKLCNKLDEKRGINNNENESENPDQDVISKEESEDDDNSSAKELKMDPVEPPPVGTPVNNNTKGKKSGNETNNLSRGQKKYDIDQLTSIYFERCGSEGGSKLSDLSSEGRSTPRERKEGITTKKVKICRNGVFMGTYEGDLNKDGQRHGFGVLICDNGNSYEGEWKKDKRDGVGIARYSSGDVYDGEWLRGKRQGHGVMYIEAGDTYIGSWTNGLKHGAGTYHWADGEVDVSWYQEDRRVGEGVRWNSTRTKAYRLVRGTKKEEMGLDEAYSTAESLGLNLEKVDSSESS</sequence>
<gene>
    <name evidence="9" type="ORF">QTG54_011979</name>
</gene>
<feature type="region of interest" description="Disordered" evidence="7">
    <location>
        <begin position="913"/>
        <end position="933"/>
    </location>
</feature>
<evidence type="ECO:0000313" key="10">
    <source>
        <dbReference type="Proteomes" id="UP001224775"/>
    </source>
</evidence>
<dbReference type="Gene3D" id="3.30.470.20">
    <property type="entry name" value="ATP-grasp fold, B domain"/>
    <property type="match status" value="1"/>
</dbReference>
<feature type="coiled-coil region" evidence="6">
    <location>
        <begin position="1120"/>
        <end position="1301"/>
    </location>
</feature>
<feature type="region of interest" description="Disordered" evidence="7">
    <location>
        <begin position="792"/>
        <end position="815"/>
    </location>
</feature>
<feature type="region of interest" description="Disordered" evidence="7">
    <location>
        <begin position="1407"/>
        <end position="1478"/>
    </location>
</feature>
<feature type="domain" description="ATP-grasp" evidence="8">
    <location>
        <begin position="125"/>
        <end position="336"/>
    </location>
</feature>
<feature type="region of interest" description="Disordered" evidence="7">
    <location>
        <begin position="696"/>
        <end position="751"/>
    </location>
</feature>
<feature type="compositionally biased region" description="Low complexity" evidence="7">
    <location>
        <begin position="1381"/>
        <end position="1392"/>
    </location>
</feature>
<feature type="compositionally biased region" description="Polar residues" evidence="7">
    <location>
        <begin position="638"/>
        <end position="649"/>
    </location>
</feature>
<feature type="compositionally biased region" description="Polar residues" evidence="7">
    <location>
        <begin position="1348"/>
        <end position="1371"/>
    </location>
</feature>
<keyword evidence="4 5" id="KW-0067">ATP-binding</keyword>
<dbReference type="EMBL" id="JATAAI010000026">
    <property type="protein sequence ID" value="KAK1737112.1"/>
    <property type="molecule type" value="Genomic_DNA"/>
</dbReference>
<evidence type="ECO:0000256" key="3">
    <source>
        <dbReference type="ARBA" id="ARBA00022741"/>
    </source>
</evidence>
<dbReference type="InterPro" id="IPR003409">
    <property type="entry name" value="MORN"/>
</dbReference>
<evidence type="ECO:0000256" key="5">
    <source>
        <dbReference type="PROSITE-ProRule" id="PRU00409"/>
    </source>
</evidence>
<dbReference type="SMART" id="SM00698">
    <property type="entry name" value="MORN"/>
    <property type="match status" value="4"/>
</dbReference>
<dbReference type="GO" id="GO:0005524">
    <property type="term" value="F:ATP binding"/>
    <property type="evidence" value="ECO:0007669"/>
    <property type="project" value="UniProtKB-UniRule"/>
</dbReference>
<keyword evidence="6" id="KW-0175">Coiled coil</keyword>
<evidence type="ECO:0000259" key="8">
    <source>
        <dbReference type="PROSITE" id="PS50975"/>
    </source>
</evidence>
<dbReference type="Gene3D" id="2.20.110.10">
    <property type="entry name" value="Histone H3 K4-specific methyltransferase SET7/9 N-terminal domain"/>
    <property type="match status" value="2"/>
</dbReference>
<feature type="compositionally biased region" description="Basic and acidic residues" evidence="7">
    <location>
        <begin position="1438"/>
        <end position="1447"/>
    </location>
</feature>
<dbReference type="Pfam" id="PF02493">
    <property type="entry name" value="MORN"/>
    <property type="match status" value="4"/>
</dbReference>
<feature type="region of interest" description="Disordered" evidence="7">
    <location>
        <begin position="1497"/>
        <end position="1517"/>
    </location>
</feature>
<keyword evidence="10" id="KW-1185">Reference proteome</keyword>
<dbReference type="FunFam" id="2.20.110.10:FF:000002">
    <property type="entry name" value="Phosphatidylinositol 4-phosphate 5-kinase 8"/>
    <property type="match status" value="1"/>
</dbReference>
<feature type="compositionally biased region" description="Low complexity" evidence="7">
    <location>
        <begin position="738"/>
        <end position="748"/>
    </location>
</feature>
<dbReference type="SUPFAM" id="SSF56059">
    <property type="entry name" value="Glutathione synthetase ATP-binding domain-like"/>
    <property type="match status" value="1"/>
</dbReference>
<dbReference type="PROSITE" id="PS50975">
    <property type="entry name" value="ATP_GRASP"/>
    <property type="match status" value="1"/>
</dbReference>
<dbReference type="InterPro" id="IPR011761">
    <property type="entry name" value="ATP-grasp"/>
</dbReference>
<dbReference type="PANTHER" id="PTHR43585">
    <property type="entry name" value="FUMIPYRROLE BIOSYNTHESIS PROTEIN C"/>
    <property type="match status" value="1"/>
</dbReference>
<name>A0AAD9D7R1_9STRA</name>
<reference evidence="9" key="1">
    <citation type="submission" date="2023-06" db="EMBL/GenBank/DDBJ databases">
        <title>Survivors Of The Sea: Transcriptome response of Skeletonema marinoi to long-term dormancy.</title>
        <authorList>
            <person name="Pinder M.I.M."/>
            <person name="Kourtchenko O."/>
            <person name="Robertson E.K."/>
            <person name="Larsson T."/>
            <person name="Maumus F."/>
            <person name="Osuna-Cruz C.M."/>
            <person name="Vancaester E."/>
            <person name="Stenow R."/>
            <person name="Vandepoele K."/>
            <person name="Ploug H."/>
            <person name="Bruchert V."/>
            <person name="Godhe A."/>
            <person name="Topel M."/>
        </authorList>
    </citation>
    <scope>NUCLEOTIDE SEQUENCE</scope>
    <source>
        <strain evidence="9">R05AC</strain>
    </source>
</reference>
<evidence type="ECO:0000256" key="7">
    <source>
        <dbReference type="SAM" id="MobiDB-lite"/>
    </source>
</evidence>
<dbReference type="GO" id="GO:0016874">
    <property type="term" value="F:ligase activity"/>
    <property type="evidence" value="ECO:0007669"/>
    <property type="project" value="UniProtKB-KW"/>
</dbReference>
<feature type="region of interest" description="Disordered" evidence="7">
    <location>
        <begin position="530"/>
        <end position="649"/>
    </location>
</feature>
<proteinExistence type="predicted"/>
<evidence type="ECO:0000256" key="1">
    <source>
        <dbReference type="ARBA" id="ARBA00022598"/>
    </source>
</evidence>
<evidence type="ECO:0000256" key="6">
    <source>
        <dbReference type="SAM" id="Coils"/>
    </source>
</evidence>
<evidence type="ECO:0000256" key="2">
    <source>
        <dbReference type="ARBA" id="ARBA00022737"/>
    </source>
</evidence>
<feature type="compositionally biased region" description="Polar residues" evidence="7">
    <location>
        <begin position="575"/>
        <end position="591"/>
    </location>
</feature>
<dbReference type="SUPFAM" id="SSF82185">
    <property type="entry name" value="Histone H3 K4-specific methyltransferase SET7/9 N-terminal domain"/>
    <property type="match status" value="1"/>
</dbReference>
<feature type="coiled-coil region" evidence="6">
    <location>
        <begin position="1000"/>
        <end position="1075"/>
    </location>
</feature>
<dbReference type="InterPro" id="IPR052032">
    <property type="entry name" value="ATP-dep_AA_Ligase"/>
</dbReference>
<evidence type="ECO:0000313" key="9">
    <source>
        <dbReference type="EMBL" id="KAK1737112.1"/>
    </source>
</evidence>
<feature type="compositionally biased region" description="Polar residues" evidence="7">
    <location>
        <begin position="915"/>
        <end position="929"/>
    </location>
</feature>
<dbReference type="Proteomes" id="UP001224775">
    <property type="component" value="Unassembled WGS sequence"/>
</dbReference>
<comment type="caution">
    <text evidence="9">The sequence shown here is derived from an EMBL/GenBank/DDBJ whole genome shotgun (WGS) entry which is preliminary data.</text>
</comment>
<dbReference type="PANTHER" id="PTHR43585:SF2">
    <property type="entry name" value="ATP-GRASP ENZYME FSQD"/>
    <property type="match status" value="1"/>
</dbReference>
<feature type="region of interest" description="Disordered" evidence="7">
    <location>
        <begin position="1309"/>
        <end position="1392"/>
    </location>
</feature>
<keyword evidence="3 5" id="KW-0547">Nucleotide-binding</keyword>